<protein>
    <recommendedName>
        <fullName evidence="3">ANK_REP_REGION domain-containing protein</fullName>
    </recommendedName>
</protein>
<proteinExistence type="predicted"/>
<comment type="caution">
    <text evidence="1">The sequence shown here is derived from an EMBL/GenBank/DDBJ whole genome shotgun (WGS) entry which is preliminary data.</text>
</comment>
<reference evidence="1 2" key="1">
    <citation type="journal article" date="2023" name="Commun. Biol.">
        <title>Genome analysis of Parmales, the sister group of diatoms, reveals the evolutionary specialization of diatoms from phago-mixotrophs to photoautotrophs.</title>
        <authorList>
            <person name="Ban H."/>
            <person name="Sato S."/>
            <person name="Yoshikawa S."/>
            <person name="Yamada K."/>
            <person name="Nakamura Y."/>
            <person name="Ichinomiya M."/>
            <person name="Sato N."/>
            <person name="Blanc-Mathieu R."/>
            <person name="Endo H."/>
            <person name="Kuwata A."/>
            <person name="Ogata H."/>
        </authorList>
    </citation>
    <scope>NUCLEOTIDE SEQUENCE [LARGE SCALE GENOMIC DNA]</scope>
</reference>
<evidence type="ECO:0000313" key="1">
    <source>
        <dbReference type="EMBL" id="GMI55084.1"/>
    </source>
</evidence>
<dbReference type="Proteomes" id="UP001165060">
    <property type="component" value="Unassembled WGS sequence"/>
</dbReference>
<name>A0ABQ6NBH4_9STRA</name>
<evidence type="ECO:0008006" key="3">
    <source>
        <dbReference type="Google" id="ProtNLM"/>
    </source>
</evidence>
<keyword evidence="2" id="KW-1185">Reference proteome</keyword>
<accession>A0ABQ6NBH4</accession>
<dbReference type="EMBL" id="BRYB01006687">
    <property type="protein sequence ID" value="GMI55084.1"/>
    <property type="molecule type" value="Genomic_DNA"/>
</dbReference>
<evidence type="ECO:0000313" key="2">
    <source>
        <dbReference type="Proteomes" id="UP001165060"/>
    </source>
</evidence>
<organism evidence="1 2">
    <name type="scientific">Tetraparma gracilis</name>
    <dbReference type="NCBI Taxonomy" id="2962635"/>
    <lineage>
        <taxon>Eukaryota</taxon>
        <taxon>Sar</taxon>
        <taxon>Stramenopiles</taxon>
        <taxon>Ochrophyta</taxon>
        <taxon>Bolidophyceae</taxon>
        <taxon>Parmales</taxon>
        <taxon>Triparmaceae</taxon>
        <taxon>Tetraparma</taxon>
    </lineage>
</organism>
<gene>
    <name evidence="1" type="ORF">TeGR_g7207</name>
</gene>
<sequence length="176" mass="19511">MVKLLGRDTSSVVKLLSASDNNNRTPLHVAACSPNPDTSTLSLLLREYPDCLDDPCSFAGAELTVRELLQMFAAASGRAAKPLQLIDACTACWQRRDRRALTALVGLNMRQEACVHVRVTLLCCFARLERTKDASNLRLKASLLKSPTSPIPLHPRTLLKYYLRNADTWSVILSFL</sequence>